<comment type="pathway">
    <text evidence="4">Amino-acid biosynthesis; L-valine biosynthesis; L-valine from pyruvate: step 4/4.</text>
</comment>
<accession>A0ABZ2LZD1</accession>
<proteinExistence type="inferred from homology"/>
<keyword evidence="10 16" id="KW-0663">Pyridoxal phosphate</keyword>
<evidence type="ECO:0000256" key="10">
    <source>
        <dbReference type="ARBA" id="ARBA00022898"/>
    </source>
</evidence>
<keyword evidence="9 17" id="KW-0808">Transferase</keyword>
<evidence type="ECO:0000256" key="3">
    <source>
        <dbReference type="ARBA" id="ARBA00004824"/>
    </source>
</evidence>
<dbReference type="SUPFAM" id="SSF56752">
    <property type="entry name" value="D-aminoacid aminotransferase-like PLP-dependent enzymes"/>
    <property type="match status" value="1"/>
</dbReference>
<evidence type="ECO:0000313" key="19">
    <source>
        <dbReference type="EMBL" id="WXB14471.1"/>
    </source>
</evidence>
<dbReference type="InterPro" id="IPR005786">
    <property type="entry name" value="B_amino_transII"/>
</dbReference>
<dbReference type="InterPro" id="IPR001544">
    <property type="entry name" value="Aminotrans_IV"/>
</dbReference>
<evidence type="ECO:0000256" key="8">
    <source>
        <dbReference type="ARBA" id="ARBA00022605"/>
    </source>
</evidence>
<keyword evidence="20" id="KW-1185">Reference proteome</keyword>
<comment type="pathway">
    <text evidence="3">Amino-acid biosynthesis; L-isoleucine biosynthesis; L-isoleucine from 2-oxobutanoate: step 4/4.</text>
</comment>
<evidence type="ECO:0000256" key="6">
    <source>
        <dbReference type="ARBA" id="ARBA00009320"/>
    </source>
</evidence>
<dbReference type="Pfam" id="PF01063">
    <property type="entry name" value="Aminotran_4"/>
    <property type="match status" value="1"/>
</dbReference>
<name>A0ABZ2LZD1_9BACT</name>
<evidence type="ECO:0000256" key="4">
    <source>
        <dbReference type="ARBA" id="ARBA00004931"/>
    </source>
</evidence>
<keyword evidence="7 17" id="KW-0032">Aminotransferase</keyword>
<evidence type="ECO:0000256" key="11">
    <source>
        <dbReference type="ARBA" id="ARBA00023304"/>
    </source>
</evidence>
<reference evidence="19 20" key="1">
    <citation type="submission" date="2021-12" db="EMBL/GenBank/DDBJ databases">
        <title>Discovery of the Pendulisporaceae a myxobacterial family with distinct sporulation behavior and unique specialized metabolism.</title>
        <authorList>
            <person name="Garcia R."/>
            <person name="Popoff A."/>
            <person name="Bader C.D."/>
            <person name="Loehr J."/>
            <person name="Walesch S."/>
            <person name="Walt C."/>
            <person name="Boldt J."/>
            <person name="Bunk B."/>
            <person name="Haeckl F.J.F.P.J."/>
            <person name="Gunesch A.P."/>
            <person name="Birkelbach J."/>
            <person name="Nuebel U."/>
            <person name="Pietschmann T."/>
            <person name="Bach T."/>
            <person name="Mueller R."/>
        </authorList>
    </citation>
    <scope>NUCLEOTIDE SEQUENCE [LARGE SCALE GENOMIC DNA]</scope>
    <source>
        <strain evidence="19 20">MSr11954</strain>
    </source>
</reference>
<sequence length="354" mass="39636">MDISIRRTTQKKPRPPASDLGWGQYFTDHMFLMDYEPGRGWHNPRIEPYGPLTIDPAAAVLHYAQELFDGFKAIRGEDDKVRLFRPDRHCARLAEGSVRMCIPPVPTDAMLQAVLEFVRVDQDWVPSQRNAALYLRPTLIGTEPFLGVRPSRTYTFFIIGSPVGAYYAEGFNPVSIWVEQECVRAARGGLGAVKAGANYAASLYAAERAKKHGYSQVLWLDAAEHKYLEEVGTMNLFVGIDGTFITPPLEGSILEGVTRNSIITLLRDWNYEVVERRLSIDEIQEAHTQGRLNEIFGCGTGAVISPVGELGHKDKRLSINDRKPGPVSQRVFEELTGIQQARIPDTRGWLVPID</sequence>
<dbReference type="EC" id="2.6.1.42" evidence="17"/>
<dbReference type="PANTHER" id="PTHR11825">
    <property type="entry name" value="SUBGROUP IIII AMINOTRANSFERASE"/>
    <property type="match status" value="1"/>
</dbReference>
<dbReference type="InterPro" id="IPR018300">
    <property type="entry name" value="Aminotrans_IV_CS"/>
</dbReference>
<dbReference type="InterPro" id="IPR043131">
    <property type="entry name" value="BCAT-like_N"/>
</dbReference>
<evidence type="ECO:0000256" key="16">
    <source>
        <dbReference type="RuleBase" id="RU004516"/>
    </source>
</evidence>
<comment type="pathway">
    <text evidence="5">Amino-acid biosynthesis; L-leucine biosynthesis; L-leucine from 3-methyl-2-oxobutanoate: step 4/4.</text>
</comment>
<protein>
    <recommendedName>
        <fullName evidence="17">Branched-chain-amino-acid aminotransferase</fullName>
        <ecNumber evidence="17">2.6.1.42</ecNumber>
    </recommendedName>
</protein>
<evidence type="ECO:0000256" key="12">
    <source>
        <dbReference type="ARBA" id="ARBA00048212"/>
    </source>
</evidence>
<evidence type="ECO:0000256" key="2">
    <source>
        <dbReference type="ARBA" id="ARBA00003109"/>
    </source>
</evidence>
<dbReference type="NCBIfam" id="NF009897">
    <property type="entry name" value="PRK13357.1"/>
    <property type="match status" value="1"/>
</dbReference>
<keyword evidence="8 17" id="KW-0028">Amino-acid biosynthesis</keyword>
<dbReference type="Gene3D" id="3.20.10.10">
    <property type="entry name" value="D-amino Acid Aminotransferase, subunit A, domain 2"/>
    <property type="match status" value="1"/>
</dbReference>
<keyword evidence="11 17" id="KW-0100">Branched-chain amino acid biosynthesis</keyword>
<feature type="region of interest" description="Disordered" evidence="18">
    <location>
        <begin position="1"/>
        <end position="20"/>
    </location>
</feature>
<evidence type="ECO:0000256" key="1">
    <source>
        <dbReference type="ARBA" id="ARBA00001933"/>
    </source>
</evidence>
<dbReference type="Gene3D" id="3.30.470.10">
    <property type="match status" value="1"/>
</dbReference>
<dbReference type="Proteomes" id="UP001370348">
    <property type="component" value="Chromosome"/>
</dbReference>
<comment type="function">
    <text evidence="2">Acts on leucine, isoleucine and valine.</text>
</comment>
<comment type="similarity">
    <text evidence="6 15">Belongs to the class-IV pyridoxal-phosphate-dependent aminotransferase family.</text>
</comment>
<evidence type="ECO:0000256" key="7">
    <source>
        <dbReference type="ARBA" id="ARBA00022576"/>
    </source>
</evidence>
<evidence type="ECO:0000313" key="20">
    <source>
        <dbReference type="Proteomes" id="UP001370348"/>
    </source>
</evidence>
<dbReference type="InterPro" id="IPR036038">
    <property type="entry name" value="Aminotransferase-like"/>
</dbReference>
<comment type="cofactor">
    <cofactor evidence="1 16">
        <name>pyridoxal 5'-phosphate</name>
        <dbReference type="ChEBI" id="CHEBI:597326"/>
    </cofactor>
</comment>
<dbReference type="RefSeq" id="WP_394824091.1">
    <property type="nucleotide sequence ID" value="NZ_CP089984.1"/>
</dbReference>
<dbReference type="NCBIfam" id="TIGR01123">
    <property type="entry name" value="ilvE_II"/>
    <property type="match status" value="1"/>
</dbReference>
<evidence type="ECO:0000256" key="18">
    <source>
        <dbReference type="SAM" id="MobiDB-lite"/>
    </source>
</evidence>
<evidence type="ECO:0000256" key="17">
    <source>
        <dbReference type="RuleBase" id="RU004517"/>
    </source>
</evidence>
<evidence type="ECO:0000256" key="15">
    <source>
        <dbReference type="RuleBase" id="RU004106"/>
    </source>
</evidence>
<evidence type="ECO:0000256" key="13">
    <source>
        <dbReference type="ARBA" id="ARBA00048798"/>
    </source>
</evidence>
<organism evidence="19 20">
    <name type="scientific">Pendulispora albinea</name>
    <dbReference type="NCBI Taxonomy" id="2741071"/>
    <lineage>
        <taxon>Bacteria</taxon>
        <taxon>Pseudomonadati</taxon>
        <taxon>Myxococcota</taxon>
        <taxon>Myxococcia</taxon>
        <taxon>Myxococcales</taxon>
        <taxon>Sorangiineae</taxon>
        <taxon>Pendulisporaceae</taxon>
        <taxon>Pendulispora</taxon>
    </lineage>
</organism>
<dbReference type="InterPro" id="IPR033939">
    <property type="entry name" value="BCAT_family"/>
</dbReference>
<dbReference type="PIRSF" id="PIRSF006468">
    <property type="entry name" value="BCAT1"/>
    <property type="match status" value="1"/>
</dbReference>
<comment type="catalytic activity">
    <reaction evidence="12 17">
        <text>L-valine + 2-oxoglutarate = 3-methyl-2-oxobutanoate + L-glutamate</text>
        <dbReference type="Rhea" id="RHEA:24813"/>
        <dbReference type="ChEBI" id="CHEBI:11851"/>
        <dbReference type="ChEBI" id="CHEBI:16810"/>
        <dbReference type="ChEBI" id="CHEBI:29985"/>
        <dbReference type="ChEBI" id="CHEBI:57762"/>
        <dbReference type="EC" id="2.6.1.42"/>
    </reaction>
</comment>
<comment type="catalytic activity">
    <reaction evidence="14 17">
        <text>L-leucine + 2-oxoglutarate = 4-methyl-2-oxopentanoate + L-glutamate</text>
        <dbReference type="Rhea" id="RHEA:18321"/>
        <dbReference type="ChEBI" id="CHEBI:16810"/>
        <dbReference type="ChEBI" id="CHEBI:17865"/>
        <dbReference type="ChEBI" id="CHEBI:29985"/>
        <dbReference type="ChEBI" id="CHEBI:57427"/>
        <dbReference type="EC" id="2.6.1.42"/>
    </reaction>
</comment>
<dbReference type="PANTHER" id="PTHR11825:SF44">
    <property type="entry name" value="BRANCHED-CHAIN-AMINO-ACID AMINOTRANSFERASE"/>
    <property type="match status" value="1"/>
</dbReference>
<evidence type="ECO:0000256" key="5">
    <source>
        <dbReference type="ARBA" id="ARBA00005072"/>
    </source>
</evidence>
<evidence type="ECO:0000256" key="9">
    <source>
        <dbReference type="ARBA" id="ARBA00022679"/>
    </source>
</evidence>
<comment type="catalytic activity">
    <reaction evidence="13 17">
        <text>L-isoleucine + 2-oxoglutarate = (S)-3-methyl-2-oxopentanoate + L-glutamate</text>
        <dbReference type="Rhea" id="RHEA:24801"/>
        <dbReference type="ChEBI" id="CHEBI:16810"/>
        <dbReference type="ChEBI" id="CHEBI:29985"/>
        <dbReference type="ChEBI" id="CHEBI:35146"/>
        <dbReference type="ChEBI" id="CHEBI:58045"/>
        <dbReference type="EC" id="2.6.1.42"/>
    </reaction>
</comment>
<gene>
    <name evidence="19" type="ORF">LZC94_42435</name>
</gene>
<dbReference type="InterPro" id="IPR043132">
    <property type="entry name" value="BCAT-like_C"/>
</dbReference>
<evidence type="ECO:0000256" key="14">
    <source>
        <dbReference type="ARBA" id="ARBA00049229"/>
    </source>
</evidence>
<dbReference type="EMBL" id="CP089984">
    <property type="protein sequence ID" value="WXB14471.1"/>
    <property type="molecule type" value="Genomic_DNA"/>
</dbReference>
<dbReference type="PROSITE" id="PS00770">
    <property type="entry name" value="AA_TRANSFER_CLASS_4"/>
    <property type="match status" value="1"/>
</dbReference>
<dbReference type="CDD" id="cd01557">
    <property type="entry name" value="BCAT_beta_family"/>
    <property type="match status" value="1"/>
</dbReference>
<dbReference type="GO" id="GO:0004084">
    <property type="term" value="F:branched-chain-amino-acid transaminase activity"/>
    <property type="evidence" value="ECO:0007669"/>
    <property type="project" value="UniProtKB-EC"/>
</dbReference>